<dbReference type="Proteomes" id="UP000054099">
    <property type="component" value="Unassembled WGS sequence"/>
</dbReference>
<evidence type="ECO:0008006" key="3">
    <source>
        <dbReference type="Google" id="ProtNLM"/>
    </source>
</evidence>
<dbReference type="SUPFAM" id="SSF52833">
    <property type="entry name" value="Thioredoxin-like"/>
    <property type="match status" value="1"/>
</dbReference>
<accession>A0A0V8J263</accession>
<dbReference type="InterPro" id="IPR007263">
    <property type="entry name" value="DCC1-like"/>
</dbReference>
<organism evidence="1 2">
    <name type="scientific">Fictibacillus enclensis</name>
    <dbReference type="NCBI Taxonomy" id="1017270"/>
    <lineage>
        <taxon>Bacteria</taxon>
        <taxon>Bacillati</taxon>
        <taxon>Bacillota</taxon>
        <taxon>Bacilli</taxon>
        <taxon>Bacillales</taxon>
        <taxon>Fictibacillaceae</taxon>
        <taxon>Fictibacillus</taxon>
    </lineage>
</organism>
<sequence length="128" mass="14647">MTLNLKLIVFYDNWCPMCTYIKQRINRLDWCNLIQMQGIRESGIENKITVPLEELEKKMYAVIKSTGKQVSGIDAITAIAMRIPVLFPLWPLLKLSSSLGLGQKIYQYIADNRSIVPINKCDSSCHIK</sequence>
<comment type="caution">
    <text evidence="1">The sequence shown here is derived from an EMBL/GenBank/DDBJ whole genome shotgun (WGS) entry which is preliminary data.</text>
</comment>
<dbReference type="GO" id="GO:0015035">
    <property type="term" value="F:protein-disulfide reductase activity"/>
    <property type="evidence" value="ECO:0007669"/>
    <property type="project" value="InterPro"/>
</dbReference>
<dbReference type="RefSeq" id="WP_061974671.1">
    <property type="nucleotide sequence ID" value="NZ_FMAV01000004.1"/>
</dbReference>
<proteinExistence type="predicted"/>
<reference evidence="1 2" key="1">
    <citation type="journal article" date="2014" name="Antonie Van Leeuwenhoek">
        <title>Fictibacillus enclensis sp. nov., isolated from marine sediment.</title>
        <authorList>
            <person name="Dastager S.G."/>
            <person name="Mawlankar R."/>
            <person name="Srinivasan K."/>
            <person name="Tang S.K."/>
            <person name="Lee J.C."/>
            <person name="Ramana V.V."/>
            <person name="Shouche Y.S."/>
        </authorList>
    </citation>
    <scope>NUCLEOTIDE SEQUENCE [LARGE SCALE GENOMIC DNA]</scope>
    <source>
        <strain evidence="1 2">NIO-1003</strain>
    </source>
</reference>
<dbReference type="Pfam" id="PF04134">
    <property type="entry name" value="DCC1-like"/>
    <property type="match status" value="1"/>
</dbReference>
<dbReference type="InterPro" id="IPR036249">
    <property type="entry name" value="Thioredoxin-like_sf"/>
</dbReference>
<evidence type="ECO:0000313" key="1">
    <source>
        <dbReference type="EMBL" id="KSU81059.1"/>
    </source>
</evidence>
<gene>
    <name evidence="1" type="ORF">AS030_19115</name>
</gene>
<evidence type="ECO:0000313" key="2">
    <source>
        <dbReference type="Proteomes" id="UP000054099"/>
    </source>
</evidence>
<name>A0A0V8J263_9BACL</name>
<protein>
    <recommendedName>
        <fullName evidence="3">DUF393 domain-containing protein</fullName>
    </recommendedName>
</protein>
<dbReference type="EMBL" id="LNQN01000006">
    <property type="protein sequence ID" value="KSU81059.1"/>
    <property type="molecule type" value="Genomic_DNA"/>
</dbReference>
<dbReference type="AlphaFoldDB" id="A0A0V8J263"/>
<keyword evidence="2" id="KW-1185">Reference proteome</keyword>